<organism evidence="15 16">
    <name type="scientific">Forsythia ovata</name>
    <dbReference type="NCBI Taxonomy" id="205694"/>
    <lineage>
        <taxon>Eukaryota</taxon>
        <taxon>Viridiplantae</taxon>
        <taxon>Streptophyta</taxon>
        <taxon>Embryophyta</taxon>
        <taxon>Tracheophyta</taxon>
        <taxon>Spermatophyta</taxon>
        <taxon>Magnoliopsida</taxon>
        <taxon>eudicotyledons</taxon>
        <taxon>Gunneridae</taxon>
        <taxon>Pentapetalae</taxon>
        <taxon>asterids</taxon>
        <taxon>lamiids</taxon>
        <taxon>Lamiales</taxon>
        <taxon>Oleaceae</taxon>
        <taxon>Forsythieae</taxon>
        <taxon>Forsythia</taxon>
    </lineage>
</organism>
<dbReference type="PROSITE" id="PS50011">
    <property type="entry name" value="PROTEIN_KINASE_DOM"/>
    <property type="match status" value="1"/>
</dbReference>
<keyword evidence="8 11" id="KW-0067">ATP-binding</keyword>
<dbReference type="SUPFAM" id="SSF56112">
    <property type="entry name" value="Protein kinase-like (PK-like)"/>
    <property type="match status" value="1"/>
</dbReference>
<feature type="binding site" evidence="11">
    <location>
        <position position="102"/>
    </location>
    <ligand>
        <name>ATP</name>
        <dbReference type="ChEBI" id="CHEBI:30616"/>
    </ligand>
</feature>
<sequence length="433" mass="48886">MGHCPCFGRKKGTGLKNEEKKDQMPHLNSIIPQDPSVKMSITLEPIQDSSVSEDGDQAMTFSYRELATATNNFRQESLIGEGGFGSVYQGKLESTGQIVAVKLLNQSGLQGDKEFLVEVLMLSLLRHPNLVNLIGYCAEGEQRLLVYEFLPLGSLERHLHDLTPDMEPLNWNTRMRIAAGAADGLSYLHHQADPPVIYRDLKSSNILLDEGFHPKLSDFGLAKFGPIEDKSHVTTRVMGTHGYCAPEYAGTGKLTLKSDIYSFGIVLLELITGHRALDSTRGKGKRMLLDWARPLLKDRKRFVQLADPQLKGQFQESLLCRAIEVALMCLQEDAQSRPCMKDVVHAMYYLTSQQYNSQADLDGCGRDKRLYKDQGQRNESITNLSELEDNSQETSLLKDRERENAVAEAKKWGESWRENRRRSTQNDSDDFKW</sequence>
<dbReference type="InterPro" id="IPR011009">
    <property type="entry name" value="Kinase-like_dom_sf"/>
</dbReference>
<comment type="subcellular location">
    <subcellularLocation>
        <location evidence="1">Cell membrane</location>
        <topology evidence="1">Lipid-anchor</topology>
    </subcellularLocation>
</comment>
<keyword evidence="6 11" id="KW-0547">Nucleotide-binding</keyword>
<keyword evidence="7 15" id="KW-0418">Kinase</keyword>
<feature type="region of interest" description="Disordered" evidence="13">
    <location>
        <begin position="408"/>
        <end position="433"/>
    </location>
</feature>
<dbReference type="GO" id="GO:0005886">
    <property type="term" value="C:plasma membrane"/>
    <property type="evidence" value="ECO:0007669"/>
    <property type="project" value="UniProtKB-SubCell"/>
</dbReference>
<keyword evidence="10" id="KW-0449">Lipoprotein</keyword>
<keyword evidence="16" id="KW-1185">Reference proteome</keyword>
<evidence type="ECO:0000256" key="4">
    <source>
        <dbReference type="ARBA" id="ARBA00022527"/>
    </source>
</evidence>
<evidence type="ECO:0000256" key="9">
    <source>
        <dbReference type="ARBA" id="ARBA00023136"/>
    </source>
</evidence>
<keyword evidence="3" id="KW-1003">Cell membrane</keyword>
<evidence type="ECO:0000256" key="12">
    <source>
        <dbReference type="RuleBase" id="RU000304"/>
    </source>
</evidence>
<dbReference type="Proteomes" id="UP001604277">
    <property type="component" value="Unassembled WGS sequence"/>
</dbReference>
<dbReference type="GO" id="GO:0090404">
    <property type="term" value="C:pollen tube tip"/>
    <property type="evidence" value="ECO:0007669"/>
    <property type="project" value="UniProtKB-ARBA"/>
</dbReference>
<dbReference type="GO" id="GO:0005524">
    <property type="term" value="F:ATP binding"/>
    <property type="evidence" value="ECO:0007669"/>
    <property type="project" value="UniProtKB-UniRule"/>
</dbReference>
<evidence type="ECO:0000256" key="2">
    <source>
        <dbReference type="ARBA" id="ARBA00008684"/>
    </source>
</evidence>
<evidence type="ECO:0000256" key="13">
    <source>
        <dbReference type="SAM" id="MobiDB-lite"/>
    </source>
</evidence>
<evidence type="ECO:0000313" key="16">
    <source>
        <dbReference type="Proteomes" id="UP001604277"/>
    </source>
</evidence>
<dbReference type="CDD" id="cd14066">
    <property type="entry name" value="STKc_IRAK"/>
    <property type="match status" value="1"/>
</dbReference>
<accession>A0ABD1NVC9</accession>
<evidence type="ECO:0000256" key="6">
    <source>
        <dbReference type="ARBA" id="ARBA00022741"/>
    </source>
</evidence>
<comment type="caution">
    <text evidence="15">The sequence shown here is derived from an EMBL/GenBank/DDBJ whole genome shotgun (WGS) entry which is preliminary data.</text>
</comment>
<evidence type="ECO:0000256" key="1">
    <source>
        <dbReference type="ARBA" id="ARBA00004193"/>
    </source>
</evidence>
<dbReference type="PANTHER" id="PTHR47985:SF93">
    <property type="entry name" value="SERINE_THREONINE-PROTEIN KINASE PBL7 ISOFORM X1-RELATED"/>
    <property type="match status" value="1"/>
</dbReference>
<dbReference type="InterPro" id="IPR000719">
    <property type="entry name" value="Prot_kinase_dom"/>
</dbReference>
<evidence type="ECO:0000256" key="3">
    <source>
        <dbReference type="ARBA" id="ARBA00022475"/>
    </source>
</evidence>
<dbReference type="FunFam" id="1.10.510.10:FF:000032">
    <property type="entry name" value="Serine/threonine-protein kinase PBS1"/>
    <property type="match status" value="1"/>
</dbReference>
<dbReference type="GO" id="GO:0004674">
    <property type="term" value="F:protein serine/threonine kinase activity"/>
    <property type="evidence" value="ECO:0007669"/>
    <property type="project" value="UniProtKB-KW"/>
</dbReference>
<feature type="compositionally biased region" description="Basic and acidic residues" evidence="13">
    <location>
        <begin position="408"/>
        <end position="418"/>
    </location>
</feature>
<dbReference type="Gene3D" id="1.10.510.10">
    <property type="entry name" value="Transferase(Phosphotransferase) domain 1"/>
    <property type="match status" value="1"/>
</dbReference>
<dbReference type="FunFam" id="3.30.200.20:FF:000266">
    <property type="entry name" value="probable serine/threonine-protein kinase RLCKVII"/>
    <property type="match status" value="1"/>
</dbReference>
<dbReference type="GO" id="GO:0010183">
    <property type="term" value="P:pollen tube guidance"/>
    <property type="evidence" value="ECO:0007669"/>
    <property type="project" value="UniProtKB-ARBA"/>
</dbReference>
<dbReference type="PROSITE" id="PS00108">
    <property type="entry name" value="PROTEIN_KINASE_ST"/>
    <property type="match status" value="1"/>
</dbReference>
<proteinExistence type="inferred from homology"/>
<dbReference type="SMART" id="SM00220">
    <property type="entry name" value="S_TKc"/>
    <property type="match status" value="1"/>
</dbReference>
<feature type="region of interest" description="Disordered" evidence="13">
    <location>
        <begin position="1"/>
        <end position="22"/>
    </location>
</feature>
<dbReference type="Pfam" id="PF00069">
    <property type="entry name" value="Pkinase"/>
    <property type="match status" value="1"/>
</dbReference>
<keyword evidence="4 12" id="KW-0723">Serine/threonine-protein kinase</keyword>
<evidence type="ECO:0000256" key="5">
    <source>
        <dbReference type="ARBA" id="ARBA00022679"/>
    </source>
</evidence>
<evidence type="ECO:0000256" key="10">
    <source>
        <dbReference type="ARBA" id="ARBA00023288"/>
    </source>
</evidence>
<evidence type="ECO:0000313" key="15">
    <source>
        <dbReference type="EMBL" id="KAL2455566.1"/>
    </source>
</evidence>
<dbReference type="PANTHER" id="PTHR47985">
    <property type="entry name" value="OS07G0668900 PROTEIN"/>
    <property type="match status" value="1"/>
</dbReference>
<evidence type="ECO:0000256" key="7">
    <source>
        <dbReference type="ARBA" id="ARBA00022777"/>
    </source>
</evidence>
<evidence type="ECO:0000256" key="11">
    <source>
        <dbReference type="PROSITE-ProRule" id="PRU10141"/>
    </source>
</evidence>
<gene>
    <name evidence="15" type="ORF">Fot_57424</name>
</gene>
<evidence type="ECO:0000256" key="8">
    <source>
        <dbReference type="ARBA" id="ARBA00022840"/>
    </source>
</evidence>
<dbReference type="AlphaFoldDB" id="A0ABD1NVC9"/>
<reference evidence="16" key="1">
    <citation type="submission" date="2024-07" db="EMBL/GenBank/DDBJ databases">
        <title>Two chromosome-level genome assemblies of Korean endemic species Abeliophyllum distichum and Forsythia ovata (Oleaceae).</title>
        <authorList>
            <person name="Jang H."/>
        </authorList>
    </citation>
    <scope>NUCLEOTIDE SEQUENCE [LARGE SCALE GENOMIC DNA]</scope>
</reference>
<protein>
    <submittedName>
        <fullName evidence="15">Serine/threonine-protein kinase PBS1</fullName>
    </submittedName>
</protein>
<dbReference type="Gene3D" id="3.30.200.20">
    <property type="entry name" value="Phosphorylase Kinase, domain 1"/>
    <property type="match status" value="1"/>
</dbReference>
<keyword evidence="5" id="KW-0808">Transferase</keyword>
<feature type="domain" description="Protein kinase" evidence="14">
    <location>
        <begin position="73"/>
        <end position="350"/>
    </location>
</feature>
<evidence type="ECO:0000259" key="14">
    <source>
        <dbReference type="PROSITE" id="PS50011"/>
    </source>
</evidence>
<comment type="similarity">
    <text evidence="2">Belongs to the protein kinase superfamily. Ser/Thr protein kinase family.</text>
</comment>
<dbReference type="PROSITE" id="PS00107">
    <property type="entry name" value="PROTEIN_KINASE_ATP"/>
    <property type="match status" value="1"/>
</dbReference>
<dbReference type="InterPro" id="IPR008271">
    <property type="entry name" value="Ser/Thr_kinase_AS"/>
</dbReference>
<keyword evidence="9" id="KW-0472">Membrane</keyword>
<dbReference type="EMBL" id="JBFOLJ010000108">
    <property type="protein sequence ID" value="KAL2455566.1"/>
    <property type="molecule type" value="Genomic_DNA"/>
</dbReference>
<name>A0ABD1NVC9_9LAMI</name>
<dbReference type="InterPro" id="IPR017441">
    <property type="entry name" value="Protein_kinase_ATP_BS"/>
</dbReference>